<dbReference type="EMBL" id="ML119647">
    <property type="protein sequence ID" value="RPA87090.1"/>
    <property type="molecule type" value="Genomic_DNA"/>
</dbReference>
<gene>
    <name evidence="1" type="ORF">BJ508DRAFT_357543</name>
</gene>
<dbReference type="Proteomes" id="UP000275078">
    <property type="component" value="Unassembled WGS sequence"/>
</dbReference>
<dbReference type="AlphaFoldDB" id="A0A3N4IS96"/>
<name>A0A3N4IS96_ASCIM</name>
<proteinExistence type="predicted"/>
<accession>A0A3N4IS96</accession>
<sequence length="251" mass="28805">MSSLQHNTADATAEPPRPEPYSVEWYRTGGYSGRLFKYYLDIMPKSDQPLDNHTHFYAKDFKRFDLGILLPELYCVHALNDTALAGMLSGALIPELVPITEKLVESICQPLEFARPNSVLHDFRKLLFQKLTASKGPLRLRYKHGLLRNNQLELIKVVLENLLAGIEDLSEILEGQELKDGQIVLIRRAAWLLHHFILSERFRSERLELLLLKYIKEEGVNMEVVRGLQAKGELFEVPRYGPESHKDSNKA</sequence>
<keyword evidence="2" id="KW-1185">Reference proteome</keyword>
<organism evidence="1 2">
    <name type="scientific">Ascobolus immersus RN42</name>
    <dbReference type="NCBI Taxonomy" id="1160509"/>
    <lineage>
        <taxon>Eukaryota</taxon>
        <taxon>Fungi</taxon>
        <taxon>Dikarya</taxon>
        <taxon>Ascomycota</taxon>
        <taxon>Pezizomycotina</taxon>
        <taxon>Pezizomycetes</taxon>
        <taxon>Pezizales</taxon>
        <taxon>Ascobolaceae</taxon>
        <taxon>Ascobolus</taxon>
    </lineage>
</organism>
<evidence type="ECO:0000313" key="2">
    <source>
        <dbReference type="Proteomes" id="UP000275078"/>
    </source>
</evidence>
<evidence type="ECO:0000313" key="1">
    <source>
        <dbReference type="EMBL" id="RPA87090.1"/>
    </source>
</evidence>
<protein>
    <submittedName>
        <fullName evidence="1">Uncharacterized protein</fullName>
    </submittedName>
</protein>
<reference evidence="1 2" key="1">
    <citation type="journal article" date="2018" name="Nat. Ecol. Evol.">
        <title>Pezizomycetes genomes reveal the molecular basis of ectomycorrhizal truffle lifestyle.</title>
        <authorList>
            <person name="Murat C."/>
            <person name="Payen T."/>
            <person name="Noel B."/>
            <person name="Kuo A."/>
            <person name="Morin E."/>
            <person name="Chen J."/>
            <person name="Kohler A."/>
            <person name="Krizsan K."/>
            <person name="Balestrini R."/>
            <person name="Da Silva C."/>
            <person name="Montanini B."/>
            <person name="Hainaut M."/>
            <person name="Levati E."/>
            <person name="Barry K.W."/>
            <person name="Belfiori B."/>
            <person name="Cichocki N."/>
            <person name="Clum A."/>
            <person name="Dockter R.B."/>
            <person name="Fauchery L."/>
            <person name="Guy J."/>
            <person name="Iotti M."/>
            <person name="Le Tacon F."/>
            <person name="Lindquist E.A."/>
            <person name="Lipzen A."/>
            <person name="Malagnac F."/>
            <person name="Mello A."/>
            <person name="Molinier V."/>
            <person name="Miyauchi S."/>
            <person name="Poulain J."/>
            <person name="Riccioni C."/>
            <person name="Rubini A."/>
            <person name="Sitrit Y."/>
            <person name="Splivallo R."/>
            <person name="Traeger S."/>
            <person name="Wang M."/>
            <person name="Zifcakova L."/>
            <person name="Wipf D."/>
            <person name="Zambonelli A."/>
            <person name="Paolocci F."/>
            <person name="Nowrousian M."/>
            <person name="Ottonello S."/>
            <person name="Baldrian P."/>
            <person name="Spatafora J.W."/>
            <person name="Henrissat B."/>
            <person name="Nagy L.G."/>
            <person name="Aury J.M."/>
            <person name="Wincker P."/>
            <person name="Grigoriev I.V."/>
            <person name="Bonfante P."/>
            <person name="Martin F.M."/>
        </authorList>
    </citation>
    <scope>NUCLEOTIDE SEQUENCE [LARGE SCALE GENOMIC DNA]</scope>
    <source>
        <strain evidence="1 2">RN42</strain>
    </source>
</reference>